<organism evidence="2 3">
    <name type="scientific">Tanacetum coccineum</name>
    <dbReference type="NCBI Taxonomy" id="301880"/>
    <lineage>
        <taxon>Eukaryota</taxon>
        <taxon>Viridiplantae</taxon>
        <taxon>Streptophyta</taxon>
        <taxon>Embryophyta</taxon>
        <taxon>Tracheophyta</taxon>
        <taxon>Spermatophyta</taxon>
        <taxon>Magnoliopsida</taxon>
        <taxon>eudicotyledons</taxon>
        <taxon>Gunneridae</taxon>
        <taxon>Pentapetalae</taxon>
        <taxon>asterids</taxon>
        <taxon>campanulids</taxon>
        <taxon>Asterales</taxon>
        <taxon>Asteraceae</taxon>
        <taxon>Asteroideae</taxon>
        <taxon>Anthemideae</taxon>
        <taxon>Anthemidinae</taxon>
        <taxon>Tanacetum</taxon>
    </lineage>
</organism>
<gene>
    <name evidence="2" type="ORF">Tco_1112924</name>
</gene>
<dbReference type="Proteomes" id="UP001151760">
    <property type="component" value="Unassembled WGS sequence"/>
</dbReference>
<dbReference type="EMBL" id="BQNB010021076">
    <property type="protein sequence ID" value="GJU02586.1"/>
    <property type="molecule type" value="Genomic_DNA"/>
</dbReference>
<sequence>MVNEIPPDHDDDVPVVEPNQHDDVPVVPEPVLVDEDEDPEEEDPLEEEDDIEVDVKEDENEPELTYPCEEKESLNPPPPVSESEPDEVIEVENPIEPEDETVPANDIDSLFGRMVNFLRRLCGRETSHALVEKKGKVEKLDDVKDKTESKKLKKELEEARLSNTFLHMQNERVKRDLCWTRIRAHEFYLELIRRGFVFVERPNEAINVPVEDVESSIVERHEEKSSLLHRFDDQRNVMASYCTAGARKASKGQNNASGSGSGESRTLHLLFRECTLLVYDNSIPIVFRGVEGAVELQRWFEKTESVFGISECAKGKKVRFVAATLEDSALTWWNSKISTLGLEIVNQMPWTEMK</sequence>
<keyword evidence="3" id="KW-1185">Reference proteome</keyword>
<feature type="region of interest" description="Disordered" evidence="1">
    <location>
        <begin position="1"/>
        <end position="86"/>
    </location>
</feature>
<proteinExistence type="predicted"/>
<reference evidence="2" key="2">
    <citation type="submission" date="2022-01" db="EMBL/GenBank/DDBJ databases">
        <authorList>
            <person name="Yamashiro T."/>
            <person name="Shiraishi A."/>
            <person name="Satake H."/>
            <person name="Nakayama K."/>
        </authorList>
    </citation>
    <scope>NUCLEOTIDE SEQUENCE</scope>
</reference>
<comment type="caution">
    <text evidence="2">The sequence shown here is derived from an EMBL/GenBank/DDBJ whole genome shotgun (WGS) entry which is preliminary data.</text>
</comment>
<evidence type="ECO:0000313" key="2">
    <source>
        <dbReference type="EMBL" id="GJU02586.1"/>
    </source>
</evidence>
<evidence type="ECO:0008006" key="4">
    <source>
        <dbReference type="Google" id="ProtNLM"/>
    </source>
</evidence>
<evidence type="ECO:0000256" key="1">
    <source>
        <dbReference type="SAM" id="MobiDB-lite"/>
    </source>
</evidence>
<protein>
    <recommendedName>
        <fullName evidence="4">Reverse transcriptase domain-containing protein</fullName>
    </recommendedName>
</protein>
<accession>A0ABQ5IRY6</accession>
<evidence type="ECO:0000313" key="3">
    <source>
        <dbReference type="Proteomes" id="UP001151760"/>
    </source>
</evidence>
<reference evidence="2" key="1">
    <citation type="journal article" date="2022" name="Int. J. Mol. Sci.">
        <title>Draft Genome of Tanacetum Coccineum: Genomic Comparison of Closely Related Tanacetum-Family Plants.</title>
        <authorList>
            <person name="Yamashiro T."/>
            <person name="Shiraishi A."/>
            <person name="Nakayama K."/>
            <person name="Satake H."/>
        </authorList>
    </citation>
    <scope>NUCLEOTIDE SEQUENCE</scope>
</reference>
<feature type="compositionally biased region" description="Acidic residues" evidence="1">
    <location>
        <begin position="32"/>
        <end position="62"/>
    </location>
</feature>
<name>A0ABQ5IRY6_9ASTR</name>